<gene>
    <name evidence="1" type="ORF">KVH43_10150</name>
</gene>
<sequence length="137" mass="15837">MKEQSQKFRKLSLGNGKKTHDKIDVNDIKNYVTILIEELKAVHESLDNNSNTRYVAMTSLHITQYISSLEVLGDYLARNRATVIEKSKIKDIVEVIGNIKKITELFYNAIFKETVYSAILRAEELEMELDHLMLCCR</sequence>
<accession>A0ABX8RBP6</accession>
<dbReference type="RefSeq" id="WP_218282420.1">
    <property type="nucleotide sequence ID" value="NZ_CP078093.1"/>
</dbReference>
<evidence type="ECO:0000313" key="2">
    <source>
        <dbReference type="Proteomes" id="UP000886818"/>
    </source>
</evidence>
<name>A0ABX8RBP6_9CLOT</name>
<dbReference type="Proteomes" id="UP000886818">
    <property type="component" value="Chromosome"/>
</dbReference>
<dbReference type="EMBL" id="CP078093">
    <property type="protein sequence ID" value="QXM05722.1"/>
    <property type="molecule type" value="Genomic_DNA"/>
</dbReference>
<organism evidence="1 2">
    <name type="scientific">Crassaminicella indica</name>
    <dbReference type="NCBI Taxonomy" id="2855394"/>
    <lineage>
        <taxon>Bacteria</taxon>
        <taxon>Bacillati</taxon>
        <taxon>Bacillota</taxon>
        <taxon>Clostridia</taxon>
        <taxon>Eubacteriales</taxon>
        <taxon>Clostridiaceae</taxon>
        <taxon>Crassaminicella</taxon>
    </lineage>
</organism>
<protein>
    <submittedName>
        <fullName evidence="1">Uncharacterized protein</fullName>
    </submittedName>
</protein>
<proteinExistence type="predicted"/>
<evidence type="ECO:0000313" key="1">
    <source>
        <dbReference type="EMBL" id="QXM05722.1"/>
    </source>
</evidence>
<reference evidence="1" key="1">
    <citation type="submission" date="2021-07" db="EMBL/GenBank/DDBJ databases">
        <title>Complete genome sequence of Crassaminicella sp. 143-21, isolated from a deep-sea hydrothermal vent.</title>
        <authorList>
            <person name="Li X."/>
        </authorList>
    </citation>
    <scope>NUCLEOTIDE SEQUENCE</scope>
    <source>
        <strain evidence="1">143-21</strain>
    </source>
</reference>
<keyword evidence="2" id="KW-1185">Reference proteome</keyword>